<dbReference type="SMART" id="SM00852">
    <property type="entry name" value="MoCF_biosynth"/>
    <property type="match status" value="1"/>
</dbReference>
<dbReference type="InterPro" id="IPR001453">
    <property type="entry name" value="MoaB/Mog_dom"/>
</dbReference>
<dbReference type="GO" id="GO:0005829">
    <property type="term" value="C:cytosol"/>
    <property type="evidence" value="ECO:0007669"/>
    <property type="project" value="TreeGrafter"/>
</dbReference>
<comment type="catalytic activity">
    <reaction evidence="5">
        <text>adenylyl-molybdopterin + molybdate = Mo-molybdopterin + AMP + H(+)</text>
        <dbReference type="Rhea" id="RHEA:35047"/>
        <dbReference type="ChEBI" id="CHEBI:15378"/>
        <dbReference type="ChEBI" id="CHEBI:36264"/>
        <dbReference type="ChEBI" id="CHEBI:62727"/>
        <dbReference type="ChEBI" id="CHEBI:71302"/>
        <dbReference type="ChEBI" id="CHEBI:456215"/>
        <dbReference type="EC" id="2.10.1.1"/>
    </reaction>
</comment>
<evidence type="ECO:0000256" key="1">
    <source>
        <dbReference type="ARBA" id="ARBA00002901"/>
    </source>
</evidence>
<evidence type="ECO:0000259" key="7">
    <source>
        <dbReference type="SMART" id="SM00852"/>
    </source>
</evidence>
<evidence type="ECO:0000256" key="5">
    <source>
        <dbReference type="ARBA" id="ARBA00047317"/>
    </source>
</evidence>
<dbReference type="CDD" id="cd00887">
    <property type="entry name" value="MoeA"/>
    <property type="match status" value="1"/>
</dbReference>
<dbReference type="InterPro" id="IPR005111">
    <property type="entry name" value="MoeA_C_domain_IV"/>
</dbReference>
<evidence type="ECO:0000313" key="9">
    <source>
        <dbReference type="Proteomes" id="UP001151081"/>
    </source>
</evidence>
<evidence type="ECO:0000256" key="6">
    <source>
        <dbReference type="RuleBase" id="RU365090"/>
    </source>
</evidence>
<dbReference type="Pfam" id="PF00994">
    <property type="entry name" value="MoCF_biosynth"/>
    <property type="match status" value="1"/>
</dbReference>
<proteinExistence type="inferred from homology"/>
<dbReference type="PANTHER" id="PTHR10192:SF5">
    <property type="entry name" value="GEPHYRIN"/>
    <property type="match status" value="1"/>
</dbReference>
<keyword evidence="4 6" id="KW-0501">Molybdenum cofactor biosynthesis</keyword>
<keyword evidence="6" id="KW-0500">Molybdenum</keyword>
<dbReference type="PANTHER" id="PTHR10192">
    <property type="entry name" value="MOLYBDOPTERIN BIOSYNTHESIS PROTEIN"/>
    <property type="match status" value="1"/>
</dbReference>
<dbReference type="InterPro" id="IPR036425">
    <property type="entry name" value="MoaB/Mog-like_dom_sf"/>
</dbReference>
<evidence type="ECO:0000256" key="2">
    <source>
        <dbReference type="ARBA" id="ARBA00005046"/>
    </source>
</evidence>
<comment type="caution">
    <text evidence="8">The sequence shown here is derived from an EMBL/GenBank/DDBJ whole genome shotgun (WGS) entry which is preliminary data.</text>
</comment>
<keyword evidence="6" id="KW-0479">Metal-binding</keyword>
<dbReference type="Gene3D" id="3.90.105.10">
    <property type="entry name" value="Molybdopterin biosynthesis moea protein, domain 2"/>
    <property type="match status" value="1"/>
</dbReference>
<dbReference type="EMBL" id="JAGTJJ010000013">
    <property type="protein sequence ID" value="MDC3983345.1"/>
    <property type="molecule type" value="Genomic_DNA"/>
</dbReference>
<comment type="pathway">
    <text evidence="2 6">Cofactor biosynthesis; molybdopterin biosynthesis.</text>
</comment>
<keyword evidence="9" id="KW-1185">Reference proteome</keyword>
<feature type="domain" description="MoaB/Mog" evidence="7">
    <location>
        <begin position="175"/>
        <end position="313"/>
    </location>
</feature>
<accession>A0A9X4AUK2</accession>
<dbReference type="SUPFAM" id="SSF63867">
    <property type="entry name" value="MoeA C-terminal domain-like"/>
    <property type="match status" value="1"/>
</dbReference>
<dbReference type="EC" id="2.10.1.1" evidence="6"/>
<keyword evidence="6" id="KW-0808">Transferase</keyword>
<gene>
    <name evidence="8" type="ORF">KEG57_22740</name>
</gene>
<dbReference type="GO" id="GO:0046872">
    <property type="term" value="F:metal ion binding"/>
    <property type="evidence" value="ECO:0007669"/>
    <property type="project" value="UniProtKB-UniRule"/>
</dbReference>
<reference evidence="8 9" key="1">
    <citation type="submission" date="2021-04" db="EMBL/GenBank/DDBJ databases">
        <title>Genome analysis of Polyangium sp.</title>
        <authorList>
            <person name="Li Y."/>
            <person name="Wang J."/>
        </authorList>
    </citation>
    <scope>NUCLEOTIDE SEQUENCE [LARGE SCALE GENOMIC DNA]</scope>
    <source>
        <strain evidence="8 9">SDU14</strain>
    </source>
</reference>
<dbReference type="InterPro" id="IPR036688">
    <property type="entry name" value="MoeA_C_domain_IV_sf"/>
</dbReference>
<comment type="similarity">
    <text evidence="3 6">Belongs to the MoeA family.</text>
</comment>
<dbReference type="Pfam" id="PF03454">
    <property type="entry name" value="MoeA_C"/>
    <property type="match status" value="1"/>
</dbReference>
<dbReference type="Gene3D" id="2.40.340.10">
    <property type="entry name" value="MoeA, C-terminal, domain IV"/>
    <property type="match status" value="1"/>
</dbReference>
<dbReference type="Gene3D" id="3.40.980.10">
    <property type="entry name" value="MoaB/Mog-like domain"/>
    <property type="match status" value="1"/>
</dbReference>
<dbReference type="GO" id="GO:0061599">
    <property type="term" value="F:molybdopterin molybdotransferase activity"/>
    <property type="evidence" value="ECO:0007669"/>
    <property type="project" value="UniProtKB-UniRule"/>
</dbReference>
<evidence type="ECO:0000256" key="3">
    <source>
        <dbReference type="ARBA" id="ARBA00010763"/>
    </source>
</evidence>
<dbReference type="Gene3D" id="2.170.190.11">
    <property type="entry name" value="Molybdopterin biosynthesis moea protein, domain 3"/>
    <property type="match status" value="1"/>
</dbReference>
<comment type="function">
    <text evidence="1 6">Catalyzes the insertion of molybdate into adenylated molybdopterin with the concomitant release of AMP.</text>
</comment>
<keyword evidence="6" id="KW-0460">Magnesium</keyword>
<dbReference type="RefSeq" id="WP_272423542.1">
    <property type="nucleotide sequence ID" value="NZ_JAGTJJ010000013.1"/>
</dbReference>
<organism evidence="8 9">
    <name type="scientific">Polyangium jinanense</name>
    <dbReference type="NCBI Taxonomy" id="2829994"/>
    <lineage>
        <taxon>Bacteria</taxon>
        <taxon>Pseudomonadati</taxon>
        <taxon>Myxococcota</taxon>
        <taxon>Polyangia</taxon>
        <taxon>Polyangiales</taxon>
        <taxon>Polyangiaceae</taxon>
        <taxon>Polyangium</taxon>
    </lineage>
</organism>
<dbReference type="SUPFAM" id="SSF53218">
    <property type="entry name" value="Molybdenum cofactor biosynthesis proteins"/>
    <property type="match status" value="1"/>
</dbReference>
<name>A0A9X4AUK2_9BACT</name>
<protein>
    <recommendedName>
        <fullName evidence="6">Molybdopterin molybdenumtransferase</fullName>
        <ecNumber evidence="6">2.10.1.1</ecNumber>
    </recommendedName>
</protein>
<evidence type="ECO:0000256" key="4">
    <source>
        <dbReference type="ARBA" id="ARBA00023150"/>
    </source>
</evidence>
<dbReference type="GO" id="GO:0006777">
    <property type="term" value="P:Mo-molybdopterin cofactor biosynthetic process"/>
    <property type="evidence" value="ECO:0007669"/>
    <property type="project" value="UniProtKB-UniRule"/>
</dbReference>
<dbReference type="NCBIfam" id="NF045515">
    <property type="entry name" value="Glp_gephyrin"/>
    <property type="match status" value="1"/>
</dbReference>
<comment type="cofactor">
    <cofactor evidence="6">
        <name>Mg(2+)</name>
        <dbReference type="ChEBI" id="CHEBI:18420"/>
    </cofactor>
</comment>
<evidence type="ECO:0000313" key="8">
    <source>
        <dbReference type="EMBL" id="MDC3983345.1"/>
    </source>
</evidence>
<dbReference type="SUPFAM" id="SSF63882">
    <property type="entry name" value="MoeA N-terminal region -like"/>
    <property type="match status" value="1"/>
</dbReference>
<dbReference type="InterPro" id="IPR038987">
    <property type="entry name" value="MoeA-like"/>
</dbReference>
<dbReference type="InterPro" id="IPR005110">
    <property type="entry name" value="MoeA_linker/N"/>
</dbReference>
<dbReference type="InterPro" id="IPR036135">
    <property type="entry name" value="MoeA_linker/N_sf"/>
</dbReference>
<dbReference type="AlphaFoldDB" id="A0A9X4AUK2"/>
<dbReference type="Pfam" id="PF03453">
    <property type="entry name" value="MoeA_N"/>
    <property type="match status" value="1"/>
</dbReference>
<dbReference type="Proteomes" id="UP001151081">
    <property type="component" value="Unassembled WGS sequence"/>
</dbReference>
<sequence>MLSYRDALARLLAAAKPVGKERVSVDQAAGRVLAEDLVARAPMPAFDHSSMDGYAVRAADLEGGGPFELPVVGESSAGGERPALAPKTACRIFTGARLPEGADTVIMQENVERRGDVIVIREAPRAGAWIRRRGSDLAEGAVAIARGTRMTPGHAALAAALDRPFVLVAQRPVVTILCSGDELRSPGEPGKPGSIAESNGVFVAAAARQIGAIARVGAYVPDDLDVARAAVVEALRGSDLVVTIGGVSVGDRDVMRPAFEAAGVTLDFWRVAIKPGKPIAVGRAGDTHVLGLPGNPASASLTWLLFGAPLVRALQGDPAPLPRRERVVVVGSYERTPGREEFVRARIEPGTGPVRARILPNQASGAVTSFAEAEVLVVVPASQGSVEDGSELEAIRIDAF</sequence>